<comment type="similarity">
    <text evidence="2 13">Belongs to the CRISPR-associated exonuclease Cas4 family.</text>
</comment>
<accession>A0ABN3VNT3</accession>
<dbReference type="EMBL" id="BAAAUX010000031">
    <property type="protein sequence ID" value="GAA2817219.1"/>
    <property type="molecule type" value="Genomic_DNA"/>
</dbReference>
<dbReference type="Pfam" id="PF01930">
    <property type="entry name" value="Cas_Cas4"/>
    <property type="match status" value="1"/>
</dbReference>
<comment type="cofactor">
    <cofactor evidence="13">
        <name>Mg(2+)</name>
        <dbReference type="ChEBI" id="CHEBI:18420"/>
    </cofactor>
    <cofactor evidence="13">
        <name>Mn(2+)</name>
        <dbReference type="ChEBI" id="CHEBI:29035"/>
    </cofactor>
    <text evidence="13">Mg(2+) or Mn(2+) required for ssDNA cleavage activity.</text>
</comment>
<dbReference type="InterPro" id="IPR011604">
    <property type="entry name" value="PDDEXK-like_dom_sf"/>
</dbReference>
<evidence type="ECO:0000256" key="3">
    <source>
        <dbReference type="ARBA" id="ARBA00012768"/>
    </source>
</evidence>
<gene>
    <name evidence="15" type="primary">cas4</name>
    <name evidence="15" type="ORF">GCM10010470_60790</name>
</gene>
<dbReference type="PANTHER" id="PTHR36531">
    <property type="entry name" value="CRISPR-ASSOCIATED EXONUCLEASE CAS4"/>
    <property type="match status" value="1"/>
</dbReference>
<evidence type="ECO:0000256" key="8">
    <source>
        <dbReference type="ARBA" id="ARBA00022839"/>
    </source>
</evidence>
<evidence type="ECO:0000256" key="4">
    <source>
        <dbReference type="ARBA" id="ARBA00020049"/>
    </source>
</evidence>
<keyword evidence="6 13" id="KW-0479">Metal-binding</keyword>
<evidence type="ECO:0000259" key="14">
    <source>
        <dbReference type="Pfam" id="PF01930"/>
    </source>
</evidence>
<reference evidence="15 16" key="1">
    <citation type="journal article" date="2019" name="Int. J. Syst. Evol. Microbiol.">
        <title>The Global Catalogue of Microorganisms (GCM) 10K type strain sequencing project: providing services to taxonomists for standard genome sequencing and annotation.</title>
        <authorList>
            <consortium name="The Broad Institute Genomics Platform"/>
            <consortium name="The Broad Institute Genome Sequencing Center for Infectious Disease"/>
            <person name="Wu L."/>
            <person name="Ma J."/>
        </authorList>
    </citation>
    <scope>NUCLEOTIDE SEQUENCE [LARGE SCALE GENOMIC DNA]</scope>
    <source>
        <strain evidence="15 16">JCM 9383</strain>
    </source>
</reference>
<dbReference type="Proteomes" id="UP001500979">
    <property type="component" value="Unassembled WGS sequence"/>
</dbReference>
<dbReference type="Gene3D" id="3.90.320.10">
    <property type="match status" value="1"/>
</dbReference>
<keyword evidence="16" id="KW-1185">Reference proteome</keyword>
<evidence type="ECO:0000256" key="2">
    <source>
        <dbReference type="ARBA" id="ARBA00009189"/>
    </source>
</evidence>
<keyword evidence="10 13" id="KW-0411">Iron-sulfur</keyword>
<comment type="cofactor">
    <cofactor evidence="1">
        <name>[4Fe-4S] cluster</name>
        <dbReference type="ChEBI" id="CHEBI:49883"/>
    </cofactor>
</comment>
<comment type="caution">
    <text evidence="15">The sequence shown here is derived from an EMBL/GenBank/DDBJ whole genome shotgun (WGS) entry which is preliminary data.</text>
</comment>
<keyword evidence="8 13" id="KW-0269">Exonuclease</keyword>
<keyword evidence="5 13" id="KW-0540">Nuclease</keyword>
<proteinExistence type="inferred from homology"/>
<dbReference type="InterPro" id="IPR022765">
    <property type="entry name" value="Dna2/Cas4_DUF83"/>
</dbReference>
<evidence type="ECO:0000256" key="7">
    <source>
        <dbReference type="ARBA" id="ARBA00022801"/>
    </source>
</evidence>
<evidence type="ECO:0000313" key="15">
    <source>
        <dbReference type="EMBL" id="GAA2817219.1"/>
    </source>
</evidence>
<evidence type="ECO:0000256" key="12">
    <source>
        <dbReference type="ARBA" id="ARBA00023211"/>
    </source>
</evidence>
<dbReference type="NCBIfam" id="TIGR00372">
    <property type="entry name" value="cas4"/>
    <property type="match status" value="1"/>
</dbReference>
<sequence length="214" mass="23626">MVAADEPPSEQAWASIPISAIEHFAYCPRQAALIHVERYFSDNIDTQRGHLAHEVVDAGGPSRSRDGIPTWTSLEVSDPELGVHGVCDLVEIRDEGPVPVEHKSGSYRPGGAADLQVAAQVMCLRRMFAAPVPHGVVFAGRRRRRYEIPVDADLEARLREVLARLRQVFRSASLPAPVNDARCVRCSLRDGCMPEVRLDASSLFVPQPLGRWDD</sequence>
<dbReference type="InterPro" id="IPR013343">
    <property type="entry name" value="CRISPR-assoc_prot_Cas4"/>
</dbReference>
<dbReference type="PANTHER" id="PTHR36531:SF6">
    <property type="entry name" value="DNA REPLICATION ATP-DEPENDENT HELICASE_NUCLEASE DNA2"/>
    <property type="match status" value="1"/>
</dbReference>
<keyword evidence="7 13" id="KW-0378">Hydrolase</keyword>
<feature type="domain" description="DUF83" evidence="14">
    <location>
        <begin position="19"/>
        <end position="193"/>
    </location>
</feature>
<evidence type="ECO:0000256" key="1">
    <source>
        <dbReference type="ARBA" id="ARBA00001966"/>
    </source>
</evidence>
<dbReference type="InterPro" id="IPR051827">
    <property type="entry name" value="Cas4_exonuclease"/>
</dbReference>
<name>A0ABN3VNT3_9PSEU</name>
<evidence type="ECO:0000256" key="5">
    <source>
        <dbReference type="ARBA" id="ARBA00022722"/>
    </source>
</evidence>
<evidence type="ECO:0000256" key="6">
    <source>
        <dbReference type="ARBA" id="ARBA00022723"/>
    </source>
</evidence>
<evidence type="ECO:0000256" key="11">
    <source>
        <dbReference type="ARBA" id="ARBA00023118"/>
    </source>
</evidence>
<evidence type="ECO:0000313" key="16">
    <source>
        <dbReference type="Proteomes" id="UP001500979"/>
    </source>
</evidence>
<evidence type="ECO:0000256" key="10">
    <source>
        <dbReference type="ARBA" id="ARBA00023014"/>
    </source>
</evidence>
<keyword evidence="12 13" id="KW-0464">Manganese</keyword>
<comment type="cofactor">
    <cofactor evidence="13">
        <name>iron-sulfur cluster</name>
        <dbReference type="ChEBI" id="CHEBI:30408"/>
    </cofactor>
</comment>
<protein>
    <recommendedName>
        <fullName evidence="4 13">CRISPR-associated exonuclease Cas4</fullName>
        <ecNumber evidence="3 13">3.1.12.1</ecNumber>
    </recommendedName>
</protein>
<evidence type="ECO:0000256" key="13">
    <source>
        <dbReference type="RuleBase" id="RU365022"/>
    </source>
</evidence>
<organism evidence="15 16">
    <name type="scientific">Saccharopolyspora taberi</name>
    <dbReference type="NCBI Taxonomy" id="60895"/>
    <lineage>
        <taxon>Bacteria</taxon>
        <taxon>Bacillati</taxon>
        <taxon>Actinomycetota</taxon>
        <taxon>Actinomycetes</taxon>
        <taxon>Pseudonocardiales</taxon>
        <taxon>Pseudonocardiaceae</taxon>
        <taxon>Saccharopolyspora</taxon>
    </lineage>
</organism>
<keyword evidence="11 13" id="KW-0051">Antiviral defense</keyword>
<comment type="function">
    <text evidence="13">CRISPR (clustered regularly interspaced short palindromic repeat) is an adaptive immune system that provides protection against mobile genetic elements (viruses, transposable elements and conjugative plasmids). CRISPR clusters contain sequences complementary to antecedent mobile elements and target invading nucleic acids. CRISPR clusters are transcribed and processed into CRISPR RNA (crRNA).</text>
</comment>
<dbReference type="EC" id="3.1.12.1" evidence="3 13"/>
<keyword evidence="9 13" id="KW-0408">Iron</keyword>
<evidence type="ECO:0000256" key="9">
    <source>
        <dbReference type="ARBA" id="ARBA00023004"/>
    </source>
</evidence>